<dbReference type="SUPFAM" id="SSF57850">
    <property type="entry name" value="RING/U-box"/>
    <property type="match status" value="1"/>
</dbReference>
<accession>A0A6G1MMT0</accession>
<dbReference type="InterPro" id="IPR013083">
    <property type="entry name" value="Znf_RING/FYVE/PHD"/>
</dbReference>
<comment type="caution">
    <text evidence="1">The sequence shown here is derived from an EMBL/GenBank/DDBJ whole genome shotgun (WGS) entry which is preliminary data.</text>
</comment>
<dbReference type="AlphaFoldDB" id="A0A6G1MMT0"/>
<dbReference type="Proteomes" id="UP000483672">
    <property type="component" value="Unassembled WGS sequence"/>
</dbReference>
<proteinExistence type="predicted"/>
<protein>
    <recommendedName>
        <fullName evidence="3">RING-type domain-containing protein</fullName>
    </recommendedName>
</protein>
<evidence type="ECO:0000313" key="1">
    <source>
        <dbReference type="EMBL" id="KAF3231900.1"/>
    </source>
</evidence>
<gene>
    <name evidence="1" type="ORF">TWF191_003876</name>
</gene>
<evidence type="ECO:0008006" key="3">
    <source>
        <dbReference type="Google" id="ProtNLM"/>
    </source>
</evidence>
<dbReference type="Gene3D" id="3.30.40.10">
    <property type="entry name" value="Zinc/RING finger domain, C3HC4 (zinc finger)"/>
    <property type="match status" value="1"/>
</dbReference>
<evidence type="ECO:0000313" key="2">
    <source>
        <dbReference type="Proteomes" id="UP000483672"/>
    </source>
</evidence>
<sequence>MAVTRSGRFYGNTELVRSSGRTIIQLFRETYPRLRVFRQTFEQDTAGNNDIVSECCICLAPFSLGQKVYAMPCSHLHVTHVACFSENSLLRTESARSNRHGINCVYCRADITIYQNLRRLSDRHNSVLAAGAVNGSEEIVVFACLEGEERRFTNEPQYIPWANFRRYLKVEPSDRILATTPPKYKVDMKQNEDPRNLPSSVCLRTNRERLCEAPSLRFLQTVLPHTASPRKRSDLIKLFLLADIVNYISIEENFLRHIYLQVRVNCSQVAWFGFREYRTYCTRSFQTFLTLGEFDRMFDRNPIGNNDPRLLLPPPAKIQSLILFDKTVEEQIERWKQDPEIVNRQPRMRELYGWGNEPWRGENIFERRRDWQSEDNELRIPEYHEDQV</sequence>
<dbReference type="EMBL" id="WIPF01000002">
    <property type="protein sequence ID" value="KAF3231900.1"/>
    <property type="molecule type" value="Genomic_DNA"/>
</dbReference>
<name>A0A6G1MMT0_ORBOL</name>
<reference evidence="1 2" key="1">
    <citation type="submission" date="2019-06" db="EMBL/GenBank/DDBJ databases">
        <authorList>
            <person name="Palmer J.M."/>
        </authorList>
    </citation>
    <scope>NUCLEOTIDE SEQUENCE [LARGE SCALE GENOMIC DNA]</scope>
    <source>
        <strain evidence="1 2">TWF191</strain>
    </source>
</reference>
<organism evidence="1 2">
    <name type="scientific">Orbilia oligospora</name>
    <name type="common">Nematode-trapping fungus</name>
    <name type="synonym">Arthrobotrys oligospora</name>
    <dbReference type="NCBI Taxonomy" id="2813651"/>
    <lineage>
        <taxon>Eukaryota</taxon>
        <taxon>Fungi</taxon>
        <taxon>Dikarya</taxon>
        <taxon>Ascomycota</taxon>
        <taxon>Pezizomycotina</taxon>
        <taxon>Orbiliomycetes</taxon>
        <taxon>Orbiliales</taxon>
        <taxon>Orbiliaceae</taxon>
        <taxon>Orbilia</taxon>
    </lineage>
</organism>